<evidence type="ECO:0000313" key="1">
    <source>
        <dbReference type="EMBL" id="KGN53756.1"/>
    </source>
</evidence>
<reference evidence="1 2" key="4">
    <citation type="journal article" date="2011" name="BMC Genomics">
        <title>RNA-Seq improves annotation of protein-coding genes in the cucumber genome.</title>
        <authorList>
            <person name="Li Z."/>
            <person name="Zhang Z."/>
            <person name="Yan P."/>
            <person name="Huang S."/>
            <person name="Fei Z."/>
            <person name="Lin K."/>
        </authorList>
    </citation>
    <scope>NUCLEOTIDE SEQUENCE [LARGE SCALE GENOMIC DNA]</scope>
    <source>
        <strain evidence="2">cv. 9930</strain>
    </source>
</reference>
<gene>
    <name evidence="1" type="ORF">Csa_4G122805</name>
</gene>
<sequence length="69" mass="7449">MAGDKTINQPKKGIEVIHSDNPVLEQAHRNPMSSADIAILPSSSEILKTEGLRSLVINGKEVVVTDENI</sequence>
<dbReference type="AlphaFoldDB" id="A0A0A0L0T8"/>
<dbReference type="Proteomes" id="UP000029981">
    <property type="component" value="Chromosome 4"/>
</dbReference>
<organism evidence="1 2">
    <name type="scientific">Cucumis sativus</name>
    <name type="common">Cucumber</name>
    <dbReference type="NCBI Taxonomy" id="3659"/>
    <lineage>
        <taxon>Eukaryota</taxon>
        <taxon>Viridiplantae</taxon>
        <taxon>Streptophyta</taxon>
        <taxon>Embryophyta</taxon>
        <taxon>Tracheophyta</taxon>
        <taxon>Spermatophyta</taxon>
        <taxon>Magnoliopsida</taxon>
        <taxon>eudicotyledons</taxon>
        <taxon>Gunneridae</taxon>
        <taxon>Pentapetalae</taxon>
        <taxon>rosids</taxon>
        <taxon>fabids</taxon>
        <taxon>Cucurbitales</taxon>
        <taxon>Cucurbitaceae</taxon>
        <taxon>Benincaseae</taxon>
        <taxon>Cucumis</taxon>
    </lineage>
</organism>
<reference evidence="1 2" key="1">
    <citation type="journal article" date="2009" name="Nat. Genet.">
        <title>The genome of the cucumber, Cucumis sativus L.</title>
        <authorList>
            <person name="Huang S."/>
            <person name="Li R."/>
            <person name="Zhang Z."/>
            <person name="Li L."/>
            <person name="Gu X."/>
            <person name="Fan W."/>
            <person name="Lucas W.J."/>
            <person name="Wang X."/>
            <person name="Xie B."/>
            <person name="Ni P."/>
            <person name="Ren Y."/>
            <person name="Zhu H."/>
            <person name="Li J."/>
            <person name="Lin K."/>
            <person name="Jin W."/>
            <person name="Fei Z."/>
            <person name="Li G."/>
            <person name="Staub J."/>
            <person name="Kilian A."/>
            <person name="van der Vossen E.A."/>
            <person name="Wu Y."/>
            <person name="Guo J."/>
            <person name="He J."/>
            <person name="Jia Z."/>
            <person name="Ren Y."/>
            <person name="Tian G."/>
            <person name="Lu Y."/>
            <person name="Ruan J."/>
            <person name="Qian W."/>
            <person name="Wang M."/>
            <person name="Huang Q."/>
            <person name="Li B."/>
            <person name="Xuan Z."/>
            <person name="Cao J."/>
            <person name="Asan"/>
            <person name="Wu Z."/>
            <person name="Zhang J."/>
            <person name="Cai Q."/>
            <person name="Bai Y."/>
            <person name="Zhao B."/>
            <person name="Han Y."/>
            <person name="Li Y."/>
            <person name="Li X."/>
            <person name="Wang S."/>
            <person name="Shi Q."/>
            <person name="Liu S."/>
            <person name="Cho W.K."/>
            <person name="Kim J.Y."/>
            <person name="Xu Y."/>
            <person name="Heller-Uszynska K."/>
            <person name="Miao H."/>
            <person name="Cheng Z."/>
            <person name="Zhang S."/>
            <person name="Wu J."/>
            <person name="Yang Y."/>
            <person name="Kang H."/>
            <person name="Li M."/>
            <person name="Liang H."/>
            <person name="Ren X."/>
            <person name="Shi Z."/>
            <person name="Wen M."/>
            <person name="Jian M."/>
            <person name="Yang H."/>
            <person name="Zhang G."/>
            <person name="Yang Z."/>
            <person name="Chen R."/>
            <person name="Liu S."/>
            <person name="Li J."/>
            <person name="Ma L."/>
            <person name="Liu H."/>
            <person name="Zhou Y."/>
            <person name="Zhao J."/>
            <person name="Fang X."/>
            <person name="Li G."/>
            <person name="Fang L."/>
            <person name="Li Y."/>
            <person name="Liu D."/>
            <person name="Zheng H."/>
            <person name="Zhang Y."/>
            <person name="Qin N."/>
            <person name="Li Z."/>
            <person name="Yang G."/>
            <person name="Yang S."/>
            <person name="Bolund L."/>
            <person name="Kristiansen K."/>
            <person name="Zheng H."/>
            <person name="Li S."/>
            <person name="Zhang X."/>
            <person name="Yang H."/>
            <person name="Wang J."/>
            <person name="Sun R."/>
            <person name="Zhang B."/>
            <person name="Jiang S."/>
            <person name="Wang J."/>
            <person name="Du Y."/>
            <person name="Li S."/>
        </authorList>
    </citation>
    <scope>NUCLEOTIDE SEQUENCE [LARGE SCALE GENOMIC DNA]</scope>
    <source>
        <strain evidence="2">cv. 9930</strain>
    </source>
</reference>
<dbReference type="EMBL" id="CM002925">
    <property type="protein sequence ID" value="KGN53756.1"/>
    <property type="molecule type" value="Genomic_DNA"/>
</dbReference>
<dbReference type="Gramene" id="KGN53756">
    <property type="protein sequence ID" value="KGN53756"/>
    <property type="gene ID" value="Csa_4G122805"/>
</dbReference>
<reference evidence="1 2" key="3">
    <citation type="journal article" date="2010" name="BMC Genomics">
        <title>Transcriptome sequencing and comparative analysis of cucumber flowers with different sex types.</title>
        <authorList>
            <person name="Guo S."/>
            <person name="Zheng Y."/>
            <person name="Joung J.G."/>
            <person name="Liu S."/>
            <person name="Zhang Z."/>
            <person name="Crasta O.R."/>
            <person name="Sobral B.W."/>
            <person name="Xu Y."/>
            <person name="Huang S."/>
            <person name="Fei Z."/>
        </authorList>
    </citation>
    <scope>NUCLEOTIDE SEQUENCE [LARGE SCALE GENOMIC DNA]</scope>
    <source>
        <strain evidence="2">cv. 9930</strain>
    </source>
</reference>
<reference evidence="1 2" key="2">
    <citation type="journal article" date="2009" name="PLoS ONE">
        <title>An integrated genetic and cytogenetic map of the cucumber genome.</title>
        <authorList>
            <person name="Ren Y."/>
            <person name="Zhang Z."/>
            <person name="Liu J."/>
            <person name="Staub J.E."/>
            <person name="Han Y."/>
            <person name="Cheng Z."/>
            <person name="Li X."/>
            <person name="Lu J."/>
            <person name="Miao H."/>
            <person name="Kang H."/>
            <person name="Xie B."/>
            <person name="Gu X."/>
            <person name="Wang X."/>
            <person name="Du Y."/>
            <person name="Jin W."/>
            <person name="Huang S."/>
        </authorList>
    </citation>
    <scope>NUCLEOTIDE SEQUENCE [LARGE SCALE GENOMIC DNA]</scope>
    <source>
        <strain evidence="2">cv. 9930</strain>
    </source>
</reference>
<keyword evidence="2" id="KW-1185">Reference proteome</keyword>
<accession>A0A0A0L0T8</accession>
<name>A0A0A0L0T8_CUCSA</name>
<proteinExistence type="predicted"/>
<evidence type="ECO:0000313" key="2">
    <source>
        <dbReference type="Proteomes" id="UP000029981"/>
    </source>
</evidence>
<protein>
    <submittedName>
        <fullName evidence="1">Uncharacterized protein</fullName>
    </submittedName>
</protein>